<gene>
    <name evidence="1" type="ORF">CB5_LOCUS9681</name>
</gene>
<organism evidence="1">
    <name type="scientific">Ananas comosus var. bracteatus</name>
    <name type="common">red pineapple</name>
    <dbReference type="NCBI Taxonomy" id="296719"/>
    <lineage>
        <taxon>Eukaryota</taxon>
        <taxon>Viridiplantae</taxon>
        <taxon>Streptophyta</taxon>
        <taxon>Embryophyta</taxon>
        <taxon>Tracheophyta</taxon>
        <taxon>Spermatophyta</taxon>
        <taxon>Magnoliopsida</taxon>
        <taxon>Liliopsida</taxon>
        <taxon>Poales</taxon>
        <taxon>Bromeliaceae</taxon>
        <taxon>Bromelioideae</taxon>
        <taxon>Ananas</taxon>
    </lineage>
</organism>
<evidence type="ECO:0000313" key="1">
    <source>
        <dbReference type="EMBL" id="CAD1826470.1"/>
    </source>
</evidence>
<name>A0A6V7P6P4_ANACO</name>
<reference evidence="1" key="1">
    <citation type="submission" date="2020-07" db="EMBL/GenBank/DDBJ databases">
        <authorList>
            <person name="Lin J."/>
        </authorList>
    </citation>
    <scope>NUCLEOTIDE SEQUENCE</scope>
</reference>
<protein>
    <submittedName>
        <fullName evidence="1">Uncharacterized protein</fullName>
    </submittedName>
</protein>
<dbReference type="EMBL" id="LR862145">
    <property type="protein sequence ID" value="CAD1826470.1"/>
    <property type="molecule type" value="Genomic_DNA"/>
</dbReference>
<proteinExistence type="predicted"/>
<sequence>MKCSSRLCINSSKKDRSFKKFLPYSHALTKLNAIWPFNVNHCVGFVFHTDTTSTLLAWGVTSGSIGWQPECCHQALIKRSKPICNPVMVYRSSFSSYLKVYKTRIFQFNVALGDQPGARTNNPSAELRGCLFLQKSVAQSGCQISVLSRESKQNYDCMEQYKREKLSSEFGLISGWVNFGSAWFGTSIYMCILRSSPGPVIFSPTHFEKEKRSCFVLGIQRASSTIILLQLKAVP</sequence>
<accession>A0A6V7P6P4</accession>
<dbReference type="AlphaFoldDB" id="A0A6V7P6P4"/>